<organism evidence="7 8">
    <name type="scientific">Sinobacterium norvegicum</name>
    <dbReference type="NCBI Taxonomy" id="1641715"/>
    <lineage>
        <taxon>Bacteria</taxon>
        <taxon>Pseudomonadati</taxon>
        <taxon>Pseudomonadota</taxon>
        <taxon>Gammaproteobacteria</taxon>
        <taxon>Cellvibrionales</taxon>
        <taxon>Spongiibacteraceae</taxon>
        <taxon>Sinobacterium</taxon>
    </lineage>
</organism>
<dbReference type="Gene3D" id="2.130.10.10">
    <property type="entry name" value="YVTN repeat-like/Quinoprotein amine dehydrogenase"/>
    <property type="match status" value="1"/>
</dbReference>
<sequence>MLSKTVFGRLTSACFVASLLTISACSSTPEDESLLPAELIDFEATAKLTKQWSTRVGDGQGGKYNRLQPVIVEDVIYAASAEGEIVALNKGDGKRLWKTDLDEGLSGGVGATSRQLFVGSVNGEVIAVDALTGEEQWRADVKSEILAAPASRGNVVAVQAFDGNIYGLSTEDGSRLWRYDSSRPVLTLRASAAPVIRDNTVYAGLANGRVVALDLNSGQVRWEARVAIPQGDSEIERIVDVNGSPLVMSNEIYAISYQGRLLRIDRSSGRPQWEFKASSDGGLSEGFGNVYFSGQDGSIFAVNRDTGSLTWEQTLLANRQLSTPKAYSNYVIVGDFEGYLHVLSQVDGQMVARTKLGSDGIRADILSDGKLIYVFGNKGHLTAYRIKRK</sequence>
<dbReference type="InterPro" id="IPR002372">
    <property type="entry name" value="PQQ_rpt_dom"/>
</dbReference>
<dbReference type="NCBIfam" id="TIGR03300">
    <property type="entry name" value="assembly_YfgL"/>
    <property type="match status" value="1"/>
</dbReference>
<evidence type="ECO:0000313" key="8">
    <source>
        <dbReference type="Proteomes" id="UP000838100"/>
    </source>
</evidence>
<keyword evidence="2 4" id="KW-0472">Membrane</keyword>
<feature type="domain" description="Pyrrolo-quinoline quinone repeat" evidence="6">
    <location>
        <begin position="82"/>
        <end position="313"/>
    </location>
</feature>
<comment type="similarity">
    <text evidence="4">Belongs to the BamB family.</text>
</comment>
<proteinExistence type="inferred from homology"/>
<dbReference type="SUPFAM" id="SSF50998">
    <property type="entry name" value="Quinoprotein alcohol dehydrogenase-like"/>
    <property type="match status" value="1"/>
</dbReference>
<keyword evidence="3 4" id="KW-0998">Cell outer membrane</keyword>
<dbReference type="PANTHER" id="PTHR34512">
    <property type="entry name" value="CELL SURFACE PROTEIN"/>
    <property type="match status" value="1"/>
</dbReference>
<feature type="signal peptide" evidence="5">
    <location>
        <begin position="1"/>
        <end position="26"/>
    </location>
</feature>
<evidence type="ECO:0000256" key="4">
    <source>
        <dbReference type="HAMAP-Rule" id="MF_00923"/>
    </source>
</evidence>
<keyword evidence="1 4" id="KW-0732">Signal</keyword>
<evidence type="ECO:0000256" key="5">
    <source>
        <dbReference type="SAM" id="SignalP"/>
    </source>
</evidence>
<evidence type="ECO:0000259" key="6">
    <source>
        <dbReference type="Pfam" id="PF13360"/>
    </source>
</evidence>
<evidence type="ECO:0000256" key="3">
    <source>
        <dbReference type="ARBA" id="ARBA00023237"/>
    </source>
</evidence>
<keyword evidence="4" id="KW-0449">Lipoprotein</keyword>
<reference evidence="7" key="1">
    <citation type="submission" date="2021-12" db="EMBL/GenBank/DDBJ databases">
        <authorList>
            <person name="Rodrigo-Torres L."/>
            <person name="Arahal R. D."/>
            <person name="Lucena T."/>
        </authorList>
    </citation>
    <scope>NUCLEOTIDE SEQUENCE</scope>
    <source>
        <strain evidence="7">CECT 8267</strain>
    </source>
</reference>
<name>A0ABM9AHF9_9GAMM</name>
<dbReference type="PANTHER" id="PTHR34512:SF30">
    <property type="entry name" value="OUTER MEMBRANE PROTEIN ASSEMBLY FACTOR BAMB"/>
    <property type="match status" value="1"/>
</dbReference>
<dbReference type="InterPro" id="IPR015943">
    <property type="entry name" value="WD40/YVTN_repeat-like_dom_sf"/>
</dbReference>
<evidence type="ECO:0000256" key="1">
    <source>
        <dbReference type="ARBA" id="ARBA00022729"/>
    </source>
</evidence>
<accession>A0ABM9AHF9</accession>
<dbReference type="InterPro" id="IPR011047">
    <property type="entry name" value="Quinoprotein_ADH-like_sf"/>
</dbReference>
<dbReference type="InterPro" id="IPR017687">
    <property type="entry name" value="BamB"/>
</dbReference>
<gene>
    <name evidence="4 7" type="primary">bamB</name>
    <name evidence="7" type="ORF">SIN8267_02791</name>
</gene>
<comment type="caution">
    <text evidence="7">The sequence shown here is derived from an EMBL/GenBank/DDBJ whole genome shotgun (WGS) entry which is preliminary data.</text>
</comment>
<dbReference type="HAMAP" id="MF_00923">
    <property type="entry name" value="OM_assembly_BamB"/>
    <property type="match status" value="1"/>
</dbReference>
<comment type="function">
    <text evidence="4">Part of the outer membrane protein assembly complex, which is involved in assembly and insertion of beta-barrel proteins into the outer membrane.</text>
</comment>
<dbReference type="EMBL" id="CAKLPX010000003">
    <property type="protein sequence ID" value="CAH0992658.1"/>
    <property type="molecule type" value="Genomic_DNA"/>
</dbReference>
<evidence type="ECO:0000256" key="2">
    <source>
        <dbReference type="ARBA" id="ARBA00023136"/>
    </source>
</evidence>
<dbReference type="Pfam" id="PF13360">
    <property type="entry name" value="PQQ_2"/>
    <property type="match status" value="1"/>
</dbReference>
<feature type="chain" id="PRO_5047394469" description="Outer membrane protein assembly factor BamB" evidence="5">
    <location>
        <begin position="27"/>
        <end position="389"/>
    </location>
</feature>
<protein>
    <recommendedName>
        <fullName evidence="4">Outer membrane protein assembly factor BamB</fullName>
    </recommendedName>
</protein>
<comment type="subcellular location">
    <subcellularLocation>
        <location evidence="4">Cell outer membrane</location>
        <topology evidence="4">Lipid-anchor</topology>
    </subcellularLocation>
</comment>
<dbReference type="PROSITE" id="PS51257">
    <property type="entry name" value="PROKAR_LIPOPROTEIN"/>
    <property type="match status" value="1"/>
</dbReference>
<evidence type="ECO:0000313" key="7">
    <source>
        <dbReference type="EMBL" id="CAH0992658.1"/>
    </source>
</evidence>
<dbReference type="RefSeq" id="WP_237445338.1">
    <property type="nucleotide sequence ID" value="NZ_CAKLPX010000003.1"/>
</dbReference>
<dbReference type="Proteomes" id="UP000838100">
    <property type="component" value="Unassembled WGS sequence"/>
</dbReference>
<keyword evidence="8" id="KW-1185">Reference proteome</keyword>
<dbReference type="SMART" id="SM00564">
    <property type="entry name" value="PQQ"/>
    <property type="match status" value="7"/>
</dbReference>
<dbReference type="InterPro" id="IPR018391">
    <property type="entry name" value="PQQ_b-propeller_rpt"/>
</dbReference>
<comment type="subunit">
    <text evidence="4">Part of the Bam complex.</text>
</comment>
<keyword evidence="4" id="KW-0564">Palmitate</keyword>